<proteinExistence type="predicted"/>
<keyword evidence="2" id="KW-1185">Reference proteome</keyword>
<dbReference type="OrthoDB" id="4573177at2759"/>
<accession>A0A1J7IUD0</accession>
<dbReference type="AlphaFoldDB" id="A0A1J7IUD0"/>
<reference evidence="1 2" key="1">
    <citation type="submission" date="2016-10" db="EMBL/GenBank/DDBJ databases">
        <title>Draft genome sequence of Coniochaeta ligniaria NRRL30616, a lignocellulolytic fungus for bioabatement of inhibitors in plant biomass hydrolysates.</title>
        <authorList>
            <consortium name="DOE Joint Genome Institute"/>
            <person name="Jimenez D.J."/>
            <person name="Hector R.E."/>
            <person name="Riley R."/>
            <person name="Sun H."/>
            <person name="Grigoriev I.V."/>
            <person name="Van Elsas J.D."/>
            <person name="Nichols N.N."/>
        </authorList>
    </citation>
    <scope>NUCLEOTIDE SEQUENCE [LARGE SCALE GENOMIC DNA]</scope>
    <source>
        <strain evidence="1 2">NRRL 30616</strain>
    </source>
</reference>
<sequence>MMRMQLYVSVVSKYIQTELIRHGKKYPIFTMEQMAHNMAPDFEVKLLLNPAAVLDANLNLTNAALSTFAMSSAAAEIGVLFLDNDDKDIYAAGWSPRIRKTKGKDEFELTYKKRYPVTCEAVDAALAKAAEDGFDASDQSKYEAQVEWGYEKMTLSISRSKKVPDAGIGSMELLDVKAARTMLIDEAPGKFNDFGGDGWGERLLGEARIYGPIQTKRFTGVWQGVKVTVEIWPVVIAEEARTELIVEVSFKEDEIDDSAALRSGLIELLRGKGWLCPRDSLKTQLIMDNY</sequence>
<dbReference type="InParanoid" id="A0A1J7IUD0"/>
<evidence type="ECO:0000313" key="2">
    <source>
        <dbReference type="Proteomes" id="UP000182658"/>
    </source>
</evidence>
<organism evidence="1 2">
    <name type="scientific">Coniochaeta ligniaria NRRL 30616</name>
    <dbReference type="NCBI Taxonomy" id="1408157"/>
    <lineage>
        <taxon>Eukaryota</taxon>
        <taxon>Fungi</taxon>
        <taxon>Dikarya</taxon>
        <taxon>Ascomycota</taxon>
        <taxon>Pezizomycotina</taxon>
        <taxon>Sordariomycetes</taxon>
        <taxon>Sordariomycetidae</taxon>
        <taxon>Coniochaetales</taxon>
        <taxon>Coniochaetaceae</taxon>
        <taxon>Coniochaeta</taxon>
    </lineage>
</organism>
<evidence type="ECO:0008006" key="3">
    <source>
        <dbReference type="Google" id="ProtNLM"/>
    </source>
</evidence>
<dbReference type="STRING" id="1408157.A0A1J7IUD0"/>
<dbReference type="EMBL" id="KV875096">
    <property type="protein sequence ID" value="OIW30779.1"/>
    <property type="molecule type" value="Genomic_DNA"/>
</dbReference>
<dbReference type="Proteomes" id="UP000182658">
    <property type="component" value="Unassembled WGS sequence"/>
</dbReference>
<gene>
    <name evidence="1" type="ORF">CONLIGDRAFT_660757</name>
</gene>
<protein>
    <recommendedName>
        <fullName evidence="3">CYTH domain-containing protein</fullName>
    </recommendedName>
</protein>
<evidence type="ECO:0000313" key="1">
    <source>
        <dbReference type="EMBL" id="OIW30779.1"/>
    </source>
</evidence>
<name>A0A1J7IUD0_9PEZI</name>